<keyword evidence="3" id="KW-1185">Reference proteome</keyword>
<name>A0AAV7VPS8_PLEWA</name>
<evidence type="ECO:0000256" key="1">
    <source>
        <dbReference type="SAM" id="MobiDB-lite"/>
    </source>
</evidence>
<dbReference type="Proteomes" id="UP001066276">
    <property type="component" value="Chromosome 2_1"/>
</dbReference>
<gene>
    <name evidence="2" type="ORF">NDU88_006448</name>
</gene>
<dbReference type="EMBL" id="JANPWB010000003">
    <property type="protein sequence ID" value="KAJ1202651.1"/>
    <property type="molecule type" value="Genomic_DNA"/>
</dbReference>
<sequence>MIHNPDIWVENAPKRIETEPERRGSVEREEEEDVKPEDEDVDRERRRIIDQTTEATPETNERRDRSRHVPGGAWLAQVRSCLRFNFLPKWN</sequence>
<feature type="region of interest" description="Disordered" evidence="1">
    <location>
        <begin position="1"/>
        <end position="70"/>
    </location>
</feature>
<reference evidence="2" key="1">
    <citation type="journal article" date="2022" name="bioRxiv">
        <title>Sequencing and chromosome-scale assembly of the giantPleurodeles waltlgenome.</title>
        <authorList>
            <person name="Brown T."/>
            <person name="Elewa A."/>
            <person name="Iarovenko S."/>
            <person name="Subramanian E."/>
            <person name="Araus A.J."/>
            <person name="Petzold A."/>
            <person name="Susuki M."/>
            <person name="Suzuki K.-i.T."/>
            <person name="Hayashi T."/>
            <person name="Toyoda A."/>
            <person name="Oliveira C."/>
            <person name="Osipova E."/>
            <person name="Leigh N.D."/>
            <person name="Simon A."/>
            <person name="Yun M.H."/>
        </authorList>
    </citation>
    <scope>NUCLEOTIDE SEQUENCE</scope>
    <source>
        <strain evidence="2">20211129_DDA</strain>
        <tissue evidence="2">Liver</tissue>
    </source>
</reference>
<dbReference type="AlphaFoldDB" id="A0AAV7VPS8"/>
<proteinExistence type="predicted"/>
<accession>A0AAV7VPS8</accession>
<protein>
    <submittedName>
        <fullName evidence="2">Uncharacterized protein</fullName>
    </submittedName>
</protein>
<comment type="caution">
    <text evidence="2">The sequence shown here is derived from an EMBL/GenBank/DDBJ whole genome shotgun (WGS) entry which is preliminary data.</text>
</comment>
<evidence type="ECO:0000313" key="2">
    <source>
        <dbReference type="EMBL" id="KAJ1202651.1"/>
    </source>
</evidence>
<feature type="compositionally biased region" description="Acidic residues" evidence="1">
    <location>
        <begin position="28"/>
        <end position="41"/>
    </location>
</feature>
<evidence type="ECO:0000313" key="3">
    <source>
        <dbReference type="Proteomes" id="UP001066276"/>
    </source>
</evidence>
<organism evidence="2 3">
    <name type="scientific">Pleurodeles waltl</name>
    <name type="common">Iberian ribbed newt</name>
    <dbReference type="NCBI Taxonomy" id="8319"/>
    <lineage>
        <taxon>Eukaryota</taxon>
        <taxon>Metazoa</taxon>
        <taxon>Chordata</taxon>
        <taxon>Craniata</taxon>
        <taxon>Vertebrata</taxon>
        <taxon>Euteleostomi</taxon>
        <taxon>Amphibia</taxon>
        <taxon>Batrachia</taxon>
        <taxon>Caudata</taxon>
        <taxon>Salamandroidea</taxon>
        <taxon>Salamandridae</taxon>
        <taxon>Pleurodelinae</taxon>
        <taxon>Pleurodeles</taxon>
    </lineage>
</organism>
<feature type="compositionally biased region" description="Basic and acidic residues" evidence="1">
    <location>
        <begin position="12"/>
        <end position="27"/>
    </location>
</feature>